<name>A0A0D2NH79_HYPSF</name>
<evidence type="ECO:0000313" key="12">
    <source>
        <dbReference type="EMBL" id="KJA16011.1"/>
    </source>
</evidence>
<dbReference type="InterPro" id="IPR003663">
    <property type="entry name" value="Sugar/inositol_transpt"/>
</dbReference>
<dbReference type="STRING" id="945553.A0A0D2NH79"/>
<gene>
    <name evidence="12" type="ORF">HYPSUDRAFT_58487</name>
</gene>
<accession>A0A0D2NH79</accession>
<dbReference type="FunFam" id="1.20.1250.20:FF:000026">
    <property type="entry name" value="MFS quinate transporter QutD"/>
    <property type="match status" value="1"/>
</dbReference>
<feature type="transmembrane region" description="Helical" evidence="10">
    <location>
        <begin position="289"/>
        <end position="307"/>
    </location>
</feature>
<evidence type="ECO:0000256" key="2">
    <source>
        <dbReference type="ARBA" id="ARBA00010992"/>
    </source>
</evidence>
<feature type="transmembrane region" description="Helical" evidence="10">
    <location>
        <begin position="169"/>
        <end position="188"/>
    </location>
</feature>
<feature type="transmembrane region" description="Helical" evidence="10">
    <location>
        <begin position="390"/>
        <end position="409"/>
    </location>
</feature>
<dbReference type="SUPFAM" id="SSF103473">
    <property type="entry name" value="MFS general substrate transporter"/>
    <property type="match status" value="1"/>
</dbReference>
<protein>
    <recommendedName>
        <fullName evidence="11">Major facilitator superfamily (MFS) profile domain-containing protein</fullName>
    </recommendedName>
</protein>
<evidence type="ECO:0000256" key="4">
    <source>
        <dbReference type="ARBA" id="ARBA00022692"/>
    </source>
</evidence>
<feature type="transmembrane region" description="Helical" evidence="10">
    <location>
        <begin position="12"/>
        <end position="31"/>
    </location>
</feature>
<dbReference type="PANTHER" id="PTHR48022">
    <property type="entry name" value="PLASTIDIC GLUCOSE TRANSPORTER 4"/>
    <property type="match status" value="1"/>
</dbReference>
<dbReference type="InterPro" id="IPR036259">
    <property type="entry name" value="MFS_trans_sf"/>
</dbReference>
<dbReference type="InterPro" id="IPR050360">
    <property type="entry name" value="MFS_Sugar_Transporters"/>
</dbReference>
<dbReference type="GO" id="GO:0005351">
    <property type="term" value="F:carbohydrate:proton symporter activity"/>
    <property type="evidence" value="ECO:0007669"/>
    <property type="project" value="TreeGrafter"/>
</dbReference>
<organism evidence="12 13">
    <name type="scientific">Hypholoma sublateritium (strain FD-334 SS-4)</name>
    <dbReference type="NCBI Taxonomy" id="945553"/>
    <lineage>
        <taxon>Eukaryota</taxon>
        <taxon>Fungi</taxon>
        <taxon>Dikarya</taxon>
        <taxon>Basidiomycota</taxon>
        <taxon>Agaricomycotina</taxon>
        <taxon>Agaricomycetes</taxon>
        <taxon>Agaricomycetidae</taxon>
        <taxon>Agaricales</taxon>
        <taxon>Agaricineae</taxon>
        <taxon>Strophariaceae</taxon>
        <taxon>Hypholoma</taxon>
    </lineage>
</organism>
<dbReference type="InterPro" id="IPR005829">
    <property type="entry name" value="Sugar_transporter_CS"/>
</dbReference>
<feature type="transmembrane region" description="Helical" evidence="10">
    <location>
        <begin position="347"/>
        <end position="370"/>
    </location>
</feature>
<evidence type="ECO:0000313" key="13">
    <source>
        <dbReference type="Proteomes" id="UP000054270"/>
    </source>
</evidence>
<keyword evidence="13" id="KW-1185">Reference proteome</keyword>
<feature type="transmembrane region" description="Helical" evidence="10">
    <location>
        <begin position="461"/>
        <end position="479"/>
    </location>
</feature>
<dbReference type="PROSITE" id="PS00216">
    <property type="entry name" value="SUGAR_TRANSPORT_1"/>
    <property type="match status" value="1"/>
</dbReference>
<sequence>MGFTTYNAKIASNPYVVGSFACIGGGLFGLDISSMSGVLNNEAYLSTFGFVCSFFLSLSTTLTHEDQPNPSAQGAIVAAMPAGSLIGALAVTQLADRLGRKKTVILAGIIWVIGSILQCASVNRGMLVVGRIISGLSVGLASAVVPIYQAEITAPAIRGRMVSLQQWSITWGILLQYFVQFGCSYINGVASFRIPWGLQMIPAIILSAGMMFFPESPRWLFDHGYEEEALQVLADLHGEGNAKNDLVVLEYEEIKQQVYFERTEGAKSYLDLLKDGNPRRVMLGMSLQMWSQLCGMNIMMYYIIYVFEGAGLTGRRSNLIADSVQYVLNMVMTIPAIIYIDKWGRRPMLLVGTLLMGFWMFLVGGIQARFGHWAEQAGGGAVWVIDGNQAATRAVIVASYLFVCSFAVTMGPVSWTYPAELYSLKTRGKAVSLATASNWAFNTALAFAVPPGLSSIAWKTYFIFGTFNFAAFLHVFFMFPETVGRSLEEVEDIFKQGHTFTAWKIGKDVGKKTLAEVVEKTKEIERPKGAESPDEKHSSEVA</sequence>
<evidence type="ECO:0000256" key="5">
    <source>
        <dbReference type="ARBA" id="ARBA00022989"/>
    </source>
</evidence>
<dbReference type="EMBL" id="KN817630">
    <property type="protein sequence ID" value="KJA16011.1"/>
    <property type="molecule type" value="Genomic_DNA"/>
</dbReference>
<dbReference type="GO" id="GO:0016020">
    <property type="term" value="C:membrane"/>
    <property type="evidence" value="ECO:0007669"/>
    <property type="project" value="UniProtKB-SubCell"/>
</dbReference>
<dbReference type="AlphaFoldDB" id="A0A0D2NH79"/>
<feature type="transmembrane region" description="Helical" evidence="10">
    <location>
        <begin position="129"/>
        <end position="148"/>
    </location>
</feature>
<evidence type="ECO:0000256" key="9">
    <source>
        <dbReference type="SAM" id="MobiDB-lite"/>
    </source>
</evidence>
<comment type="subcellular location">
    <subcellularLocation>
        <location evidence="1">Membrane</location>
        <topology evidence="1">Multi-pass membrane protein</topology>
    </subcellularLocation>
</comment>
<dbReference type="Proteomes" id="UP000054270">
    <property type="component" value="Unassembled WGS sequence"/>
</dbReference>
<evidence type="ECO:0000256" key="8">
    <source>
        <dbReference type="RuleBase" id="RU003346"/>
    </source>
</evidence>
<dbReference type="InterPro" id="IPR020846">
    <property type="entry name" value="MFS_dom"/>
</dbReference>
<feature type="transmembrane region" description="Helical" evidence="10">
    <location>
        <begin position="194"/>
        <end position="213"/>
    </location>
</feature>
<comment type="catalytic activity">
    <reaction evidence="7">
        <text>myo-inositol(out) + H(+)(out) = myo-inositol(in) + H(+)(in)</text>
        <dbReference type="Rhea" id="RHEA:60364"/>
        <dbReference type="ChEBI" id="CHEBI:15378"/>
        <dbReference type="ChEBI" id="CHEBI:17268"/>
    </reaction>
</comment>
<evidence type="ECO:0000259" key="11">
    <source>
        <dbReference type="PROSITE" id="PS50850"/>
    </source>
</evidence>
<dbReference type="PROSITE" id="PS50850">
    <property type="entry name" value="MFS"/>
    <property type="match status" value="1"/>
</dbReference>
<feature type="transmembrane region" description="Helical" evidence="10">
    <location>
        <begin position="74"/>
        <end position="92"/>
    </location>
</feature>
<keyword evidence="3 8" id="KW-0813">Transport</keyword>
<dbReference type="Pfam" id="PF00083">
    <property type="entry name" value="Sugar_tr"/>
    <property type="match status" value="1"/>
</dbReference>
<keyword evidence="4 10" id="KW-0812">Transmembrane</keyword>
<dbReference type="OMA" id="FGCSYIE"/>
<feature type="transmembrane region" description="Helical" evidence="10">
    <location>
        <begin position="43"/>
        <end position="62"/>
    </location>
</feature>
<dbReference type="CDD" id="cd17356">
    <property type="entry name" value="MFS_HXT"/>
    <property type="match status" value="1"/>
</dbReference>
<reference evidence="13" key="1">
    <citation type="submission" date="2014-04" db="EMBL/GenBank/DDBJ databases">
        <title>Evolutionary Origins and Diversification of the Mycorrhizal Mutualists.</title>
        <authorList>
            <consortium name="DOE Joint Genome Institute"/>
            <consortium name="Mycorrhizal Genomics Consortium"/>
            <person name="Kohler A."/>
            <person name="Kuo A."/>
            <person name="Nagy L.G."/>
            <person name="Floudas D."/>
            <person name="Copeland A."/>
            <person name="Barry K.W."/>
            <person name="Cichocki N."/>
            <person name="Veneault-Fourrey C."/>
            <person name="LaButti K."/>
            <person name="Lindquist E.A."/>
            <person name="Lipzen A."/>
            <person name="Lundell T."/>
            <person name="Morin E."/>
            <person name="Murat C."/>
            <person name="Riley R."/>
            <person name="Ohm R."/>
            <person name="Sun H."/>
            <person name="Tunlid A."/>
            <person name="Henrissat B."/>
            <person name="Grigoriev I.V."/>
            <person name="Hibbett D.S."/>
            <person name="Martin F."/>
        </authorList>
    </citation>
    <scope>NUCLEOTIDE SEQUENCE [LARGE SCALE GENOMIC DNA]</scope>
    <source>
        <strain evidence="13">FD-334 SS-4</strain>
    </source>
</reference>
<comment type="similarity">
    <text evidence="2 8">Belongs to the major facilitator superfamily. Sugar transporter (TC 2.A.1.1) family.</text>
</comment>
<dbReference type="PANTHER" id="PTHR48022:SF35">
    <property type="entry name" value="MAJOR FACILITATOR SUPERFAMILY (MFS) PROFILE DOMAIN-CONTAINING PROTEIN"/>
    <property type="match status" value="1"/>
</dbReference>
<dbReference type="NCBIfam" id="TIGR00879">
    <property type="entry name" value="SP"/>
    <property type="match status" value="1"/>
</dbReference>
<evidence type="ECO:0000256" key="3">
    <source>
        <dbReference type="ARBA" id="ARBA00022448"/>
    </source>
</evidence>
<evidence type="ECO:0000256" key="10">
    <source>
        <dbReference type="SAM" id="Phobius"/>
    </source>
</evidence>
<proteinExistence type="inferred from homology"/>
<keyword evidence="6 10" id="KW-0472">Membrane</keyword>
<evidence type="ECO:0000256" key="1">
    <source>
        <dbReference type="ARBA" id="ARBA00004141"/>
    </source>
</evidence>
<dbReference type="OrthoDB" id="4142200at2759"/>
<dbReference type="PROSITE" id="PS00217">
    <property type="entry name" value="SUGAR_TRANSPORT_2"/>
    <property type="match status" value="1"/>
</dbReference>
<dbReference type="InterPro" id="IPR005828">
    <property type="entry name" value="MFS_sugar_transport-like"/>
</dbReference>
<evidence type="ECO:0000256" key="6">
    <source>
        <dbReference type="ARBA" id="ARBA00023136"/>
    </source>
</evidence>
<feature type="transmembrane region" description="Helical" evidence="10">
    <location>
        <begin position="319"/>
        <end position="340"/>
    </location>
</feature>
<dbReference type="PRINTS" id="PR00171">
    <property type="entry name" value="SUGRTRNSPORT"/>
</dbReference>
<feature type="transmembrane region" description="Helical" evidence="10">
    <location>
        <begin position="104"/>
        <end position="123"/>
    </location>
</feature>
<keyword evidence="5 10" id="KW-1133">Transmembrane helix</keyword>
<evidence type="ECO:0000256" key="7">
    <source>
        <dbReference type="ARBA" id="ARBA00049119"/>
    </source>
</evidence>
<feature type="domain" description="Major facilitator superfamily (MFS) profile" evidence="11">
    <location>
        <begin position="17"/>
        <end position="483"/>
    </location>
</feature>
<dbReference type="Gene3D" id="1.20.1250.20">
    <property type="entry name" value="MFS general substrate transporter like domains"/>
    <property type="match status" value="1"/>
</dbReference>
<feature type="region of interest" description="Disordered" evidence="9">
    <location>
        <begin position="522"/>
        <end position="542"/>
    </location>
</feature>